<evidence type="ECO:0000256" key="10">
    <source>
        <dbReference type="ARBA" id="ARBA00022989"/>
    </source>
</evidence>
<dbReference type="Proteomes" id="UP000092950">
    <property type="component" value="Chromosome"/>
</dbReference>
<dbReference type="RefSeq" id="WP_043214996.1">
    <property type="nucleotide sequence ID" value="NZ_CAJGUP010000103.1"/>
</dbReference>
<evidence type="ECO:0000256" key="6">
    <source>
        <dbReference type="ARBA" id="ARBA00022692"/>
    </source>
</evidence>
<dbReference type="SMART" id="SM00388">
    <property type="entry name" value="HisKA"/>
    <property type="match status" value="1"/>
</dbReference>
<accession>A0A0J6F147</accession>
<dbReference type="PANTHER" id="PTHR45436:SF14">
    <property type="entry name" value="SENSOR PROTEIN QSEC"/>
    <property type="match status" value="1"/>
</dbReference>
<sequence length="438" mass="47040">MSLRGRLLLLLGLSWLLLGGGMTLWMYERASSQMDSALDSRLAASAGMVGRLLSQLPLPEAAPAQGGAAPLDVLARDGVACEVSEWRAEVLARTVARTPGSPRLRSADNGFGYLEQKGVVWRTYVLEQGDLRIATADRMDLRDGLRREVALAAILPFGVCLLAGLLLLWLGIGRGLAPLERLRRALTAEVPLERIDLPGTPVPRELRPFTQTISGLLRRMREALSRERRFADNAAHEMRTPLTVVSTHLQVLDRLTPPEDARRASLGSALQGADRLRRLIDQLLGLARVAHAPAPGECAELAAATRQALEGLAPERLELDLPEAPVHVAMPAPLLASALRNLVDNALKYSPADRPVRIAAAVSGGAIDVRVRDHGPGLSAEALDMAQEPFWRGDRQVEGSGLGLAIVAAIAQRFHGRLELINAAGGGLECRLALPRAG</sequence>
<dbReference type="Pfam" id="PF02518">
    <property type="entry name" value="HATPase_c"/>
    <property type="match status" value="1"/>
</dbReference>
<dbReference type="Pfam" id="PF00512">
    <property type="entry name" value="HisKA"/>
    <property type="match status" value="1"/>
</dbReference>
<evidence type="ECO:0000313" key="16">
    <source>
        <dbReference type="EMBL" id="CUI51183.1"/>
    </source>
</evidence>
<feature type="transmembrane region" description="Helical" evidence="13">
    <location>
        <begin position="149"/>
        <end position="172"/>
    </location>
</feature>
<dbReference type="Gene3D" id="1.10.287.130">
    <property type="match status" value="1"/>
</dbReference>
<evidence type="ECO:0000256" key="5">
    <source>
        <dbReference type="ARBA" id="ARBA00022679"/>
    </source>
</evidence>
<keyword evidence="5 16" id="KW-0808">Transferase</keyword>
<dbReference type="PANTHER" id="PTHR45436">
    <property type="entry name" value="SENSOR HISTIDINE KINASE YKOH"/>
    <property type="match status" value="1"/>
</dbReference>
<dbReference type="InterPro" id="IPR036097">
    <property type="entry name" value="HisK_dim/P_sf"/>
</dbReference>
<evidence type="ECO:0000256" key="8">
    <source>
        <dbReference type="ARBA" id="ARBA00022777"/>
    </source>
</evidence>
<dbReference type="Gene3D" id="3.30.565.10">
    <property type="entry name" value="Histidine kinase-like ATPase, C-terminal domain"/>
    <property type="match status" value="1"/>
</dbReference>
<keyword evidence="9" id="KW-0067">ATP-binding</keyword>
<gene>
    <name evidence="16" type="primary">qseC_3</name>
    <name evidence="15" type="ORF">BBN53_04225</name>
    <name evidence="16" type="ORF">ERS370011_00892</name>
</gene>
<keyword evidence="7" id="KW-0547">Nucleotide-binding</keyword>
<evidence type="ECO:0000256" key="1">
    <source>
        <dbReference type="ARBA" id="ARBA00000085"/>
    </source>
</evidence>
<dbReference type="GO" id="GO:0000155">
    <property type="term" value="F:phosphorelay sensor kinase activity"/>
    <property type="evidence" value="ECO:0007669"/>
    <property type="project" value="InterPro"/>
</dbReference>
<dbReference type="SUPFAM" id="SSF55874">
    <property type="entry name" value="ATPase domain of HSP90 chaperone/DNA topoisomerase II/histidine kinase"/>
    <property type="match status" value="1"/>
</dbReference>
<dbReference type="CDD" id="cd00075">
    <property type="entry name" value="HATPase"/>
    <property type="match status" value="1"/>
</dbReference>
<evidence type="ECO:0000256" key="11">
    <source>
        <dbReference type="ARBA" id="ARBA00023012"/>
    </source>
</evidence>
<dbReference type="CDD" id="cd00082">
    <property type="entry name" value="HisKA"/>
    <property type="match status" value="1"/>
</dbReference>
<evidence type="ECO:0000313" key="18">
    <source>
        <dbReference type="Proteomes" id="UP000092950"/>
    </source>
</evidence>
<keyword evidence="6 13" id="KW-0812">Transmembrane</keyword>
<evidence type="ECO:0000256" key="7">
    <source>
        <dbReference type="ARBA" id="ARBA00022741"/>
    </source>
</evidence>
<dbReference type="InterPro" id="IPR036890">
    <property type="entry name" value="HATPase_C_sf"/>
</dbReference>
<dbReference type="EC" id="2.7.13.3" evidence="3"/>
<dbReference type="AlphaFoldDB" id="A0A0J6F147"/>
<dbReference type="GO" id="GO:0005524">
    <property type="term" value="F:ATP binding"/>
    <property type="evidence" value="ECO:0007669"/>
    <property type="project" value="UniProtKB-KW"/>
</dbReference>
<keyword evidence="11" id="KW-0902">Two-component regulatory system</keyword>
<dbReference type="InterPro" id="IPR003594">
    <property type="entry name" value="HATPase_dom"/>
</dbReference>
<evidence type="ECO:0000256" key="13">
    <source>
        <dbReference type="SAM" id="Phobius"/>
    </source>
</evidence>
<feature type="domain" description="Histidine kinase" evidence="14">
    <location>
        <begin position="233"/>
        <end position="438"/>
    </location>
</feature>
<keyword evidence="18" id="KW-1185">Reference proteome</keyword>
<comment type="subcellular location">
    <subcellularLocation>
        <location evidence="2">Membrane</location>
        <topology evidence="2">Multi-pass membrane protein</topology>
    </subcellularLocation>
</comment>
<dbReference type="InterPro" id="IPR003661">
    <property type="entry name" value="HisK_dim/P_dom"/>
</dbReference>
<keyword evidence="10 13" id="KW-1133">Transmembrane helix</keyword>
<keyword evidence="4" id="KW-0597">Phosphoprotein</keyword>
<keyword evidence="8" id="KW-0418">Kinase</keyword>
<dbReference type="EMBL" id="CYTV01000002">
    <property type="protein sequence ID" value="CUI51183.1"/>
    <property type="molecule type" value="Genomic_DNA"/>
</dbReference>
<proteinExistence type="predicted"/>
<keyword evidence="12 13" id="KW-0472">Membrane</keyword>
<dbReference type="InterPro" id="IPR005467">
    <property type="entry name" value="His_kinase_dom"/>
</dbReference>
<evidence type="ECO:0000313" key="15">
    <source>
        <dbReference type="EMBL" id="ANY15168.1"/>
    </source>
</evidence>
<evidence type="ECO:0000256" key="4">
    <source>
        <dbReference type="ARBA" id="ARBA00022553"/>
    </source>
</evidence>
<evidence type="ECO:0000256" key="2">
    <source>
        <dbReference type="ARBA" id="ARBA00004141"/>
    </source>
</evidence>
<reference evidence="15 18" key="2">
    <citation type="submission" date="2016-07" db="EMBL/GenBank/DDBJ databases">
        <title>Complete genome sequences of Bordetella pseudohinzii.</title>
        <authorList>
            <person name="Spilker T."/>
            <person name="Darrah R."/>
            <person name="LiPuma J.J."/>
        </authorList>
    </citation>
    <scope>NUCLEOTIDE SEQUENCE [LARGE SCALE GENOMIC DNA]</scope>
    <source>
        <strain evidence="15 18">HI4681</strain>
    </source>
</reference>
<evidence type="ECO:0000256" key="9">
    <source>
        <dbReference type="ARBA" id="ARBA00022840"/>
    </source>
</evidence>
<reference evidence="16 17" key="1">
    <citation type="submission" date="2015-09" db="EMBL/GenBank/DDBJ databases">
        <authorList>
            <person name="Jackson K.R."/>
            <person name="Lunt B.L."/>
            <person name="Fisher J.N.B."/>
            <person name="Gardner A.V."/>
            <person name="Bailey M.E."/>
            <person name="Deus L.M."/>
            <person name="Earl A.S."/>
            <person name="Gibby P.D."/>
            <person name="Hartmann K.A."/>
            <person name="Liu J.E."/>
            <person name="Manci A.M."/>
            <person name="Nielsen D.A."/>
            <person name="Solomon M.B."/>
            <person name="Breakwell D.P."/>
            <person name="Burnett S.H."/>
            <person name="Grose J.H."/>
        </authorList>
    </citation>
    <scope>NUCLEOTIDE SEQUENCE [LARGE SCALE GENOMIC DNA]</scope>
    <source>
        <strain evidence="16 17">2789STDY5608636</strain>
    </source>
</reference>
<dbReference type="GO" id="GO:0005886">
    <property type="term" value="C:plasma membrane"/>
    <property type="evidence" value="ECO:0007669"/>
    <property type="project" value="TreeGrafter"/>
</dbReference>
<comment type="catalytic activity">
    <reaction evidence="1">
        <text>ATP + protein L-histidine = ADP + protein N-phospho-L-histidine.</text>
        <dbReference type="EC" id="2.7.13.3"/>
    </reaction>
</comment>
<dbReference type="KEGG" id="bpdz:BBN53_04225"/>
<dbReference type="Proteomes" id="UP000053096">
    <property type="component" value="Unassembled WGS sequence"/>
</dbReference>
<name>A0A0J6F147_9BORD</name>
<dbReference type="InterPro" id="IPR050428">
    <property type="entry name" value="TCS_sensor_his_kinase"/>
</dbReference>
<evidence type="ECO:0000256" key="3">
    <source>
        <dbReference type="ARBA" id="ARBA00012438"/>
    </source>
</evidence>
<protein>
    <recommendedName>
        <fullName evidence="3">histidine kinase</fullName>
        <ecNumber evidence="3">2.7.13.3</ecNumber>
    </recommendedName>
</protein>
<evidence type="ECO:0000256" key="12">
    <source>
        <dbReference type="ARBA" id="ARBA00023136"/>
    </source>
</evidence>
<dbReference type="InterPro" id="IPR004358">
    <property type="entry name" value="Sig_transdc_His_kin-like_C"/>
</dbReference>
<evidence type="ECO:0000259" key="14">
    <source>
        <dbReference type="PROSITE" id="PS50109"/>
    </source>
</evidence>
<evidence type="ECO:0000313" key="17">
    <source>
        <dbReference type="Proteomes" id="UP000053096"/>
    </source>
</evidence>
<dbReference type="PROSITE" id="PS50109">
    <property type="entry name" value="HIS_KIN"/>
    <property type="match status" value="1"/>
</dbReference>
<accession>A0A0M7DBD5</accession>
<dbReference type="OrthoDB" id="8554694at2"/>
<organism evidence="16 17">
    <name type="scientific">Bordetella pseudohinzii</name>
    <dbReference type="NCBI Taxonomy" id="1331258"/>
    <lineage>
        <taxon>Bacteria</taxon>
        <taxon>Pseudomonadati</taxon>
        <taxon>Pseudomonadota</taxon>
        <taxon>Betaproteobacteria</taxon>
        <taxon>Burkholderiales</taxon>
        <taxon>Alcaligenaceae</taxon>
        <taxon>Bordetella</taxon>
    </lineage>
</organism>
<dbReference type="SUPFAM" id="SSF47384">
    <property type="entry name" value="Homodimeric domain of signal transducing histidine kinase"/>
    <property type="match status" value="1"/>
</dbReference>
<dbReference type="PRINTS" id="PR00344">
    <property type="entry name" value="BCTRLSENSOR"/>
</dbReference>
<dbReference type="EMBL" id="CP016440">
    <property type="protein sequence ID" value="ANY15168.1"/>
    <property type="molecule type" value="Genomic_DNA"/>
</dbReference>
<dbReference type="SMART" id="SM00387">
    <property type="entry name" value="HATPase_c"/>
    <property type="match status" value="1"/>
</dbReference>